<dbReference type="InterPro" id="IPR032675">
    <property type="entry name" value="LRR_dom_sf"/>
</dbReference>
<dbReference type="PANTHER" id="PTHR24111">
    <property type="entry name" value="LEUCINE-RICH REPEAT-CONTAINING PROTEIN 34"/>
    <property type="match status" value="1"/>
</dbReference>
<dbReference type="Pfam" id="PF13516">
    <property type="entry name" value="LRR_6"/>
    <property type="match status" value="2"/>
</dbReference>
<protein>
    <submittedName>
        <fullName evidence="2">Uncharacterized protein</fullName>
    </submittedName>
</protein>
<name>A0A819ZD66_9BILA</name>
<proteinExistence type="predicted"/>
<comment type="caution">
    <text evidence="2">The sequence shown here is derived from an EMBL/GenBank/DDBJ whole genome shotgun (WGS) entry which is preliminary data.</text>
</comment>
<dbReference type="SUPFAM" id="SSF52047">
    <property type="entry name" value="RNI-like"/>
    <property type="match status" value="1"/>
</dbReference>
<keyword evidence="1" id="KW-0677">Repeat</keyword>
<dbReference type="AlphaFoldDB" id="A0A819ZD66"/>
<organism evidence="2 3">
    <name type="scientific">Adineta steineri</name>
    <dbReference type="NCBI Taxonomy" id="433720"/>
    <lineage>
        <taxon>Eukaryota</taxon>
        <taxon>Metazoa</taxon>
        <taxon>Spiralia</taxon>
        <taxon>Gnathifera</taxon>
        <taxon>Rotifera</taxon>
        <taxon>Eurotatoria</taxon>
        <taxon>Bdelloidea</taxon>
        <taxon>Adinetida</taxon>
        <taxon>Adinetidae</taxon>
        <taxon>Adineta</taxon>
    </lineage>
</organism>
<dbReference type="Proteomes" id="UP000663868">
    <property type="component" value="Unassembled WGS sequence"/>
</dbReference>
<dbReference type="PANTHER" id="PTHR24111:SF0">
    <property type="entry name" value="LEUCINE-RICH REPEAT-CONTAINING PROTEIN"/>
    <property type="match status" value="1"/>
</dbReference>
<evidence type="ECO:0000256" key="1">
    <source>
        <dbReference type="ARBA" id="ARBA00022737"/>
    </source>
</evidence>
<dbReference type="InterPro" id="IPR001611">
    <property type="entry name" value="Leu-rich_rpt"/>
</dbReference>
<dbReference type="EMBL" id="CAJOBB010006882">
    <property type="protein sequence ID" value="CAF4172499.1"/>
    <property type="molecule type" value="Genomic_DNA"/>
</dbReference>
<dbReference type="InterPro" id="IPR052201">
    <property type="entry name" value="LRR-containing_regulator"/>
</dbReference>
<evidence type="ECO:0000313" key="2">
    <source>
        <dbReference type="EMBL" id="CAF4172499.1"/>
    </source>
</evidence>
<accession>A0A819ZD66</accession>
<reference evidence="2" key="1">
    <citation type="submission" date="2021-02" db="EMBL/GenBank/DDBJ databases">
        <authorList>
            <person name="Nowell W R."/>
        </authorList>
    </citation>
    <scope>NUCLEOTIDE SEQUENCE</scope>
</reference>
<evidence type="ECO:0000313" key="3">
    <source>
        <dbReference type="Proteomes" id="UP000663868"/>
    </source>
</evidence>
<sequence length="204" mass="23784">MEDLKCLLLLTPSLIHLKLVSSRSALDSIFDGSYWEQFIQNNLLLLNKFQFFFTSINNKLNDTNILDSLILPFQTSFWLNNKYWLVNCDYTPRESEIRLYTTTSVWKNIETRSPKLEVSSMNYKYRMILDSNEDMDYNSREGTLATLNLSYNEIGERGAKNLCDALQNNKTLKILILSDNEINDIGVQYLANILQNNTVKYFSN</sequence>
<gene>
    <name evidence="2" type="ORF">KXQ929_LOCUS38475</name>
</gene>
<dbReference type="SMART" id="SM00368">
    <property type="entry name" value="LRR_RI"/>
    <property type="match status" value="2"/>
</dbReference>
<dbReference type="Gene3D" id="3.80.10.10">
    <property type="entry name" value="Ribonuclease Inhibitor"/>
    <property type="match status" value="1"/>
</dbReference>